<comment type="caution">
    <text evidence="1">The sequence shown here is derived from an EMBL/GenBank/DDBJ whole genome shotgun (WGS) entry which is preliminary data.</text>
</comment>
<dbReference type="Proteomes" id="UP001147148">
    <property type="component" value="Unassembled WGS sequence"/>
</dbReference>
<dbReference type="EMBL" id="JAPDSH010000005">
    <property type="protein sequence ID" value="MDF0480177.1"/>
    <property type="molecule type" value="Genomic_DNA"/>
</dbReference>
<proteinExistence type="predicted"/>
<dbReference type="RefSeq" id="WP_275471754.1">
    <property type="nucleotide sequence ID" value="NZ_JAPDSH010000005.1"/>
</dbReference>
<evidence type="ECO:0000313" key="2">
    <source>
        <dbReference type="Proteomes" id="UP001147148"/>
    </source>
</evidence>
<keyword evidence="2" id="KW-1185">Reference proteome</keyword>
<organism evidence="1 2">
    <name type="scientific">Vagococcus proximus</name>
    <dbReference type="NCBI Taxonomy" id="2991417"/>
    <lineage>
        <taxon>Bacteria</taxon>
        <taxon>Bacillati</taxon>
        <taxon>Bacillota</taxon>
        <taxon>Bacilli</taxon>
        <taxon>Lactobacillales</taxon>
        <taxon>Enterococcaceae</taxon>
        <taxon>Vagococcus</taxon>
    </lineage>
</organism>
<name>A0ABT5X2M4_9ENTE</name>
<sequence>MKFITEIDLRNEFRKNPFETYYLNDSDRLTSEARQFLNDRHVTITREDQVTEVEENHSNSETETCQTDDVTRSKCPWEMRALVLYAEFLEVILLAKESQAHLCEELYSMSLVIKQVSVLDSVQEVQLNYAELPEGNRLDAITLAHLFSENGSLTVRLFKLEVAIRAFKEEFQNDLQAEQVGQLERIGSRLRVLMAQLIGE</sequence>
<accession>A0ABT5X2M4</accession>
<protein>
    <submittedName>
        <fullName evidence="1">Uncharacterized protein</fullName>
    </submittedName>
</protein>
<evidence type="ECO:0000313" key="1">
    <source>
        <dbReference type="EMBL" id="MDF0480177.1"/>
    </source>
</evidence>
<reference evidence="1" key="1">
    <citation type="submission" date="2022-10" db="EMBL/GenBank/DDBJ databases">
        <title>Vagococcus sp. isolated from poultry meat.</title>
        <authorList>
            <person name="Johansson P."/>
            <person name="Bjorkroth J."/>
        </authorList>
    </citation>
    <scope>NUCLEOTIDE SEQUENCE</scope>
    <source>
        <strain evidence="1">PNs007</strain>
    </source>
</reference>
<gene>
    <name evidence="1" type="ORF">OL233_07705</name>
</gene>